<keyword evidence="2 6" id="KW-0378">Hydrolase</keyword>
<dbReference type="GO" id="GO:0005829">
    <property type="term" value="C:cytosol"/>
    <property type="evidence" value="ECO:0007669"/>
    <property type="project" value="TreeGrafter"/>
</dbReference>
<dbReference type="PANTHER" id="PTHR10353">
    <property type="entry name" value="GLYCOSYL HYDROLASE"/>
    <property type="match status" value="1"/>
</dbReference>
<dbReference type="PANTHER" id="PTHR10353:SF136">
    <property type="entry name" value="ARYL-PHOSPHO-BETA-D-GLUCOSIDASE BGLC"/>
    <property type="match status" value="1"/>
</dbReference>
<keyword evidence="3 6" id="KW-0326">Glycosidase</keyword>
<name>A0A419AX95_PECCA</name>
<gene>
    <name evidence="8" type="ORF">D5071_09025</name>
</gene>
<dbReference type="InterPro" id="IPR001360">
    <property type="entry name" value="Glyco_hydro_1"/>
</dbReference>
<dbReference type="Proteomes" id="UP000283655">
    <property type="component" value="Unassembled WGS sequence"/>
</dbReference>
<dbReference type="PROSITE" id="PS00572">
    <property type="entry name" value="GLYCOSYL_HYDROL_F1_1"/>
    <property type="match status" value="1"/>
</dbReference>
<comment type="caution">
    <text evidence="8">The sequence shown here is derived from an EMBL/GenBank/DDBJ whole genome shotgun (WGS) entry which is preliminary data.</text>
</comment>
<evidence type="ECO:0000256" key="5">
    <source>
        <dbReference type="RuleBase" id="RU003690"/>
    </source>
</evidence>
<reference evidence="8 9" key="1">
    <citation type="submission" date="2018-09" db="EMBL/GenBank/DDBJ databases">
        <title>Phylogenetic diversity of Pectobacterium and Dickeya strains causing blackleg disease of potato in Morocco.</title>
        <authorList>
            <person name="Oulghazi S."/>
            <person name="Moumni M."/>
            <person name="Faure D."/>
        </authorList>
    </citation>
    <scope>NUCLEOTIDE SEQUENCE [LARGE SCALE GENOMIC DNA]</scope>
    <source>
        <strain evidence="8 9">S1.15.11.2D</strain>
    </source>
</reference>
<evidence type="ECO:0000256" key="4">
    <source>
        <dbReference type="PROSITE-ProRule" id="PRU10055"/>
    </source>
</evidence>
<evidence type="ECO:0000256" key="2">
    <source>
        <dbReference type="ARBA" id="ARBA00022801"/>
    </source>
</evidence>
<feature type="active site" description="Nucleophile" evidence="4">
    <location>
        <position position="371"/>
    </location>
</feature>
<dbReference type="InterPro" id="IPR033132">
    <property type="entry name" value="GH_1_N_CS"/>
</dbReference>
<comment type="similarity">
    <text evidence="1 5">Belongs to the glycosyl hydrolase 1 family.</text>
</comment>
<dbReference type="Pfam" id="PF00232">
    <property type="entry name" value="Glyco_hydro_1"/>
    <property type="match status" value="1"/>
</dbReference>
<dbReference type="AlphaFoldDB" id="A0A419AX95"/>
<dbReference type="InterPro" id="IPR018120">
    <property type="entry name" value="Glyco_hydro_1_AS"/>
</dbReference>
<dbReference type="GO" id="GO:0016052">
    <property type="term" value="P:carbohydrate catabolic process"/>
    <property type="evidence" value="ECO:0007669"/>
    <property type="project" value="TreeGrafter"/>
</dbReference>
<dbReference type="PROSITE" id="PS00653">
    <property type="entry name" value="GLYCOSYL_HYDROL_F1_2"/>
    <property type="match status" value="1"/>
</dbReference>
<evidence type="ECO:0000256" key="6">
    <source>
        <dbReference type="RuleBase" id="RU004468"/>
    </source>
</evidence>
<evidence type="ECO:0000313" key="9">
    <source>
        <dbReference type="Proteomes" id="UP000283655"/>
    </source>
</evidence>
<dbReference type="SUPFAM" id="SSF51445">
    <property type="entry name" value="(Trans)glycosidases"/>
    <property type="match status" value="1"/>
</dbReference>
<protein>
    <submittedName>
        <fullName evidence="8">Glycoside hydrolase family 1 protein</fullName>
    </submittedName>
</protein>
<dbReference type="PRINTS" id="PR00131">
    <property type="entry name" value="GLHYDRLASE1"/>
</dbReference>
<dbReference type="RefSeq" id="WP_119873497.1">
    <property type="nucleotide sequence ID" value="NZ_QZDH01000018.1"/>
</dbReference>
<organism evidence="8 9">
    <name type="scientific">Pectobacterium carotovorum</name>
    <name type="common">Erwinia carotovora</name>
    <dbReference type="NCBI Taxonomy" id="554"/>
    <lineage>
        <taxon>Bacteria</taxon>
        <taxon>Pseudomonadati</taxon>
        <taxon>Pseudomonadota</taxon>
        <taxon>Gammaproteobacteria</taxon>
        <taxon>Enterobacterales</taxon>
        <taxon>Pectobacteriaceae</taxon>
        <taxon>Pectobacterium</taxon>
    </lineage>
</organism>
<dbReference type="InterPro" id="IPR017853">
    <property type="entry name" value="GH"/>
</dbReference>
<feature type="compositionally biased region" description="Basic and acidic residues" evidence="7">
    <location>
        <begin position="306"/>
        <end position="330"/>
    </location>
</feature>
<dbReference type="GO" id="GO:0008422">
    <property type="term" value="F:beta-glucosidase activity"/>
    <property type="evidence" value="ECO:0007669"/>
    <property type="project" value="TreeGrafter"/>
</dbReference>
<evidence type="ECO:0000256" key="1">
    <source>
        <dbReference type="ARBA" id="ARBA00010838"/>
    </source>
</evidence>
<evidence type="ECO:0000256" key="7">
    <source>
        <dbReference type="SAM" id="MobiDB-lite"/>
    </source>
</evidence>
<evidence type="ECO:0000313" key="8">
    <source>
        <dbReference type="EMBL" id="RJL51942.1"/>
    </source>
</evidence>
<dbReference type="FunFam" id="3.20.20.80:FF:000004">
    <property type="entry name" value="Beta-glucosidase 6-phospho-beta-glucosidase"/>
    <property type="match status" value="1"/>
</dbReference>
<feature type="region of interest" description="Disordered" evidence="7">
    <location>
        <begin position="304"/>
        <end position="334"/>
    </location>
</feature>
<dbReference type="Gene3D" id="3.20.20.80">
    <property type="entry name" value="Glycosidases"/>
    <property type="match status" value="1"/>
</dbReference>
<evidence type="ECO:0000256" key="3">
    <source>
        <dbReference type="ARBA" id="ARBA00023295"/>
    </source>
</evidence>
<proteinExistence type="inferred from homology"/>
<dbReference type="EMBL" id="QZDH01000018">
    <property type="protein sequence ID" value="RJL51942.1"/>
    <property type="molecule type" value="Genomic_DNA"/>
</dbReference>
<sequence>MKYRHLKRFPEGFLWGAATSAYQVEGAWNEDGKGPSVIDARTSYPEGTTDFTVASDHYHRYKEDVALFADIGFKTYRFSIAWSRIIPDGSGVVNPAGITFYHNLIDELLHYGIVPIVTMYHFDLPQALQEKGGWYNRETVDAFERFANVLFDEYGDKVKYWLTINEQNMMILHGSALGTLDPTLENPKQNLYQQNHNMLVAQAKAMNALHEKVPGAKIGPAPNIALIYPASPKPEDVMAAFNYNAIRNWLYLDMAVYGRYNTAAWRYMEEKGYTPEILPGDMDILASAKPDFIAFNYYTSQTVEASKNDGQDETARGGDQHLKSGEEGVHRGASNPWLQKNAFGWEIDPIGFRNTLRELHDRYHLPLIITENGLGAFDKLDENGEIHDDYRIDYLQRHIEQIQLAITDGVDVFGYTPWSALDLISTHQGCSKRYGFIYVNREEFDLKDLRRIRKKSAYWYADVIKNNGLDSSEAK</sequence>
<accession>A0A419AX95</accession>